<evidence type="ECO:0000313" key="13">
    <source>
        <dbReference type="Proteomes" id="UP001642360"/>
    </source>
</evidence>
<feature type="compositionally biased region" description="Pro residues" evidence="9">
    <location>
        <begin position="82"/>
        <end position="95"/>
    </location>
</feature>
<keyword evidence="6" id="KW-1015">Disulfide bond</keyword>
<dbReference type="GO" id="GO:0098552">
    <property type="term" value="C:side of membrane"/>
    <property type="evidence" value="ECO:0007669"/>
    <property type="project" value="UniProtKB-KW"/>
</dbReference>
<dbReference type="GO" id="GO:0009506">
    <property type="term" value="C:plasmodesma"/>
    <property type="evidence" value="ECO:0007669"/>
    <property type="project" value="UniProtKB-ARBA"/>
</dbReference>
<evidence type="ECO:0000256" key="4">
    <source>
        <dbReference type="ARBA" id="ARBA00022729"/>
    </source>
</evidence>
<evidence type="ECO:0000256" key="1">
    <source>
        <dbReference type="ARBA" id="ARBA00004609"/>
    </source>
</evidence>
<evidence type="ECO:0000256" key="10">
    <source>
        <dbReference type="SAM" id="SignalP"/>
    </source>
</evidence>
<keyword evidence="3" id="KW-0336">GPI-anchor</keyword>
<dbReference type="PANTHER" id="PTHR31044">
    <property type="entry name" value="BETA-1,3 GLUCANASE"/>
    <property type="match status" value="1"/>
</dbReference>
<dbReference type="Proteomes" id="UP001642360">
    <property type="component" value="Unassembled WGS sequence"/>
</dbReference>
<protein>
    <recommendedName>
        <fullName evidence="11">X8 domain-containing protein</fullName>
    </recommendedName>
</protein>
<dbReference type="Gene3D" id="1.20.58.1040">
    <property type="match status" value="1"/>
</dbReference>
<keyword evidence="13" id="KW-1185">Reference proteome</keyword>
<evidence type="ECO:0000256" key="7">
    <source>
        <dbReference type="ARBA" id="ARBA00023180"/>
    </source>
</evidence>
<dbReference type="FunFam" id="1.20.58.1040:FF:000001">
    <property type="entry name" value="Glucan endo-1,3-beta-glucosidase 4"/>
    <property type="match status" value="1"/>
</dbReference>
<evidence type="ECO:0000256" key="8">
    <source>
        <dbReference type="ARBA" id="ARBA00023288"/>
    </source>
</evidence>
<evidence type="ECO:0000313" key="12">
    <source>
        <dbReference type="EMBL" id="CAK9139274.1"/>
    </source>
</evidence>
<accession>A0ABC8R2R0</accession>
<dbReference type="Pfam" id="PF07983">
    <property type="entry name" value="X8"/>
    <property type="match status" value="1"/>
</dbReference>
<dbReference type="SMART" id="SM00768">
    <property type="entry name" value="X8"/>
    <property type="match status" value="1"/>
</dbReference>
<feature type="domain" description="X8" evidence="11">
    <location>
        <begin position="106"/>
        <end position="190"/>
    </location>
</feature>
<dbReference type="GO" id="GO:0005886">
    <property type="term" value="C:plasma membrane"/>
    <property type="evidence" value="ECO:0007669"/>
    <property type="project" value="UniProtKB-SubCell"/>
</dbReference>
<keyword evidence="5" id="KW-0472">Membrane</keyword>
<name>A0ABC8R2R0_9AQUA</name>
<evidence type="ECO:0000259" key="11">
    <source>
        <dbReference type="SMART" id="SM00768"/>
    </source>
</evidence>
<keyword evidence="4 10" id="KW-0732">Signal</keyword>
<proteinExistence type="predicted"/>
<keyword evidence="8" id="KW-0449">Lipoprotein</keyword>
<evidence type="ECO:0000256" key="3">
    <source>
        <dbReference type="ARBA" id="ARBA00022622"/>
    </source>
</evidence>
<reference evidence="12 13" key="1">
    <citation type="submission" date="2024-02" db="EMBL/GenBank/DDBJ databases">
        <authorList>
            <person name="Vignale AGUSTIN F."/>
            <person name="Sosa J E."/>
            <person name="Modenutti C."/>
        </authorList>
    </citation>
    <scope>NUCLEOTIDE SEQUENCE [LARGE SCALE GENOMIC DNA]</scope>
</reference>
<evidence type="ECO:0000256" key="9">
    <source>
        <dbReference type="SAM" id="MobiDB-lite"/>
    </source>
</evidence>
<keyword evidence="2" id="KW-1003">Cell membrane</keyword>
<evidence type="ECO:0000256" key="5">
    <source>
        <dbReference type="ARBA" id="ARBA00023136"/>
    </source>
</evidence>
<evidence type="ECO:0000256" key="2">
    <source>
        <dbReference type="ARBA" id="ARBA00022475"/>
    </source>
</evidence>
<feature type="chain" id="PRO_5044773419" description="X8 domain-containing protein" evidence="10">
    <location>
        <begin position="24"/>
        <end position="267"/>
    </location>
</feature>
<organism evidence="12 13">
    <name type="scientific">Ilex paraguariensis</name>
    <name type="common">yerba mate</name>
    <dbReference type="NCBI Taxonomy" id="185542"/>
    <lineage>
        <taxon>Eukaryota</taxon>
        <taxon>Viridiplantae</taxon>
        <taxon>Streptophyta</taxon>
        <taxon>Embryophyta</taxon>
        <taxon>Tracheophyta</taxon>
        <taxon>Spermatophyta</taxon>
        <taxon>Magnoliopsida</taxon>
        <taxon>eudicotyledons</taxon>
        <taxon>Gunneridae</taxon>
        <taxon>Pentapetalae</taxon>
        <taxon>asterids</taxon>
        <taxon>campanulids</taxon>
        <taxon>Aquifoliales</taxon>
        <taxon>Aquifoliaceae</taxon>
        <taxon>Ilex</taxon>
    </lineage>
</organism>
<feature type="region of interest" description="Disordered" evidence="9">
    <location>
        <begin position="53"/>
        <end position="104"/>
    </location>
</feature>
<dbReference type="EMBL" id="CAUOFW020000948">
    <property type="protein sequence ID" value="CAK9139274.1"/>
    <property type="molecule type" value="Genomic_DNA"/>
</dbReference>
<comment type="subcellular location">
    <subcellularLocation>
        <location evidence="1">Cell membrane</location>
        <topology evidence="1">Lipid-anchor</topology>
        <topology evidence="1">GPI-anchor</topology>
    </subcellularLocation>
</comment>
<feature type="signal peptide" evidence="10">
    <location>
        <begin position="1"/>
        <end position="23"/>
    </location>
</feature>
<comment type="caution">
    <text evidence="12">The sequence shown here is derived from an EMBL/GenBank/DDBJ whole genome shotgun (WGS) entry which is preliminary data.</text>
</comment>
<dbReference type="InterPro" id="IPR044788">
    <property type="entry name" value="X8_dom_prot"/>
</dbReference>
<gene>
    <name evidence="12" type="ORF">ILEXP_LOCUS6662</name>
</gene>
<keyword evidence="7" id="KW-0325">Glycoprotein</keyword>
<dbReference type="AlphaFoldDB" id="A0ABC8R2R0"/>
<feature type="compositionally biased region" description="Low complexity" evidence="9">
    <location>
        <begin position="61"/>
        <end position="81"/>
    </location>
</feature>
<evidence type="ECO:0000256" key="6">
    <source>
        <dbReference type="ARBA" id="ARBA00023157"/>
    </source>
</evidence>
<dbReference type="InterPro" id="IPR012946">
    <property type="entry name" value="X8"/>
</dbReference>
<dbReference type="PANTHER" id="PTHR31044:SF127">
    <property type="entry name" value="X8 DOMAIN-CONTAINING PROTEIN"/>
    <property type="match status" value="1"/>
</dbReference>
<sequence>MGARVLLCHIFFLFCLLFISGSSLQEKPPPGAILQIKRLDYQEDEMMSSPSKFTTHLDDIPIVNPTTPSTTPTTTSPIVNPASPPPPTTMEPPTPTTTTPTSSGGTWCIASSTASPTALQVAIDYACGYGGADCSAIQPGGSCYEPSTIHDHASYAFNNYYQKNPIPTSCVFGGTAMLTGTDPSSGNCHYASSRVTPTTPTTIIPPPSISSPVNPYTPSGPTAYSEPTGYGAEPTGMPNSADSISHKLLLLFTMTCLTLSLVTANYL</sequence>